<dbReference type="Gene3D" id="3.50.50.60">
    <property type="entry name" value="FAD/NAD(P)-binding domain"/>
    <property type="match status" value="1"/>
</dbReference>
<protein>
    <recommendedName>
        <fullName evidence="2">FAD dependent oxidoreductase domain-containing protein</fullName>
    </recommendedName>
</protein>
<sequence>MGANTSSVVVVGGGIMGASIAWHLARLGARVTVLEQGSRAASGVTRWSYGWVGTASASASDNPAAFSSTLQAIADFNRLALDLGPLPIAARGAMVWLDNDAQTAALIDQQRSAGVNLQPLDAQQISALEPCMITPPALAAWAPDDFAVEPVALAKMLLSGAEQAGAEVLYGRRVDGIETHNGRVTAARCATQTYAADTVVLANAGAAIGLAAGVGLPLPLLTRPAVLMRFAAPAGVVRHLVYGNGLELRPALEGGVACAEEAPAEGEAGLPALVERTTKAIRQMFIGATALSLRAVSIGHRPMTPEGKPVMGYLPGVEGVYALVAHPGIVLAPHLGRLAAEEIVRTRR</sequence>
<proteinExistence type="predicted"/>
<reference evidence="3 4" key="1">
    <citation type="journal article" date="2016" name="Front. Microbiol.">
        <title>Genomic Resource of Rice Seed Associated Bacteria.</title>
        <authorList>
            <person name="Midha S."/>
            <person name="Bansal K."/>
            <person name="Sharma S."/>
            <person name="Kumar N."/>
            <person name="Patil P.P."/>
            <person name="Chaudhry V."/>
            <person name="Patil P.B."/>
        </authorList>
    </citation>
    <scope>NUCLEOTIDE SEQUENCE [LARGE SCALE GENOMIC DNA]</scope>
    <source>
        <strain evidence="3 4">NS96</strain>
    </source>
</reference>
<gene>
    <name evidence="3" type="ORF">NS96R_11275</name>
</gene>
<dbReference type="EMBL" id="LDSN01000028">
    <property type="protein sequence ID" value="KTT17672.1"/>
    <property type="molecule type" value="Genomic_DNA"/>
</dbReference>
<dbReference type="Proteomes" id="UP000071644">
    <property type="component" value="Unassembled WGS sequence"/>
</dbReference>
<dbReference type="InterPro" id="IPR036188">
    <property type="entry name" value="FAD/NAD-bd_sf"/>
</dbReference>
<dbReference type="RefSeq" id="WP_081321311.1">
    <property type="nucleotide sequence ID" value="NZ_JADTVZ010000038.1"/>
</dbReference>
<feature type="domain" description="FAD dependent oxidoreductase" evidence="2">
    <location>
        <begin position="8"/>
        <end position="341"/>
    </location>
</feature>
<evidence type="ECO:0000313" key="3">
    <source>
        <dbReference type="EMBL" id="KTT17672.1"/>
    </source>
</evidence>
<dbReference type="AlphaFoldDB" id="A0AAJ0PEX2"/>
<accession>A0AAJ0PEX2</accession>
<dbReference type="SUPFAM" id="SSF51905">
    <property type="entry name" value="FAD/NAD(P)-binding domain"/>
    <property type="match status" value="1"/>
</dbReference>
<dbReference type="Pfam" id="PF01266">
    <property type="entry name" value="DAO"/>
    <property type="match status" value="1"/>
</dbReference>
<organism evidence="3 4">
    <name type="scientific">Pseudomonas parafulva</name>
    <dbReference type="NCBI Taxonomy" id="157782"/>
    <lineage>
        <taxon>Bacteria</taxon>
        <taxon>Pseudomonadati</taxon>
        <taxon>Pseudomonadota</taxon>
        <taxon>Gammaproteobacteria</taxon>
        <taxon>Pseudomonadales</taxon>
        <taxon>Pseudomonadaceae</taxon>
        <taxon>Pseudomonas</taxon>
    </lineage>
</organism>
<name>A0AAJ0PEX2_9PSED</name>
<keyword evidence="1" id="KW-0560">Oxidoreductase</keyword>
<dbReference type="GO" id="GO:0005737">
    <property type="term" value="C:cytoplasm"/>
    <property type="evidence" value="ECO:0007669"/>
    <property type="project" value="TreeGrafter"/>
</dbReference>
<comment type="caution">
    <text evidence="3">The sequence shown here is derived from an EMBL/GenBank/DDBJ whole genome shotgun (WGS) entry which is preliminary data.</text>
</comment>
<dbReference type="Gene3D" id="3.30.9.10">
    <property type="entry name" value="D-Amino Acid Oxidase, subunit A, domain 2"/>
    <property type="match status" value="1"/>
</dbReference>
<dbReference type="PANTHER" id="PTHR13847:SF289">
    <property type="entry name" value="GLYCINE OXIDASE"/>
    <property type="match status" value="1"/>
</dbReference>
<evidence type="ECO:0000313" key="4">
    <source>
        <dbReference type="Proteomes" id="UP000071644"/>
    </source>
</evidence>
<dbReference type="PANTHER" id="PTHR13847">
    <property type="entry name" value="SARCOSINE DEHYDROGENASE-RELATED"/>
    <property type="match status" value="1"/>
</dbReference>
<dbReference type="GO" id="GO:0016491">
    <property type="term" value="F:oxidoreductase activity"/>
    <property type="evidence" value="ECO:0007669"/>
    <property type="project" value="UniProtKB-KW"/>
</dbReference>
<dbReference type="InterPro" id="IPR006076">
    <property type="entry name" value="FAD-dep_OxRdtase"/>
</dbReference>
<evidence type="ECO:0000256" key="1">
    <source>
        <dbReference type="ARBA" id="ARBA00023002"/>
    </source>
</evidence>
<evidence type="ECO:0000259" key="2">
    <source>
        <dbReference type="Pfam" id="PF01266"/>
    </source>
</evidence>
<dbReference type="PRINTS" id="PR00411">
    <property type="entry name" value="PNDRDTASEI"/>
</dbReference>